<feature type="site" description="May be catalytically important" evidence="2">
    <location>
        <position position="183"/>
    </location>
</feature>
<evidence type="ECO:0000313" key="3">
    <source>
        <dbReference type="EMBL" id="KIU10950.1"/>
    </source>
</evidence>
<comment type="similarity">
    <text evidence="2">Belongs to the GTP cyclohydrolase IV family.</text>
</comment>
<dbReference type="NCBIfam" id="NF010200">
    <property type="entry name" value="PRK13674.1-1"/>
    <property type="match status" value="1"/>
</dbReference>
<comment type="caution">
    <text evidence="3">The sequence shown here is derived from an EMBL/GenBank/DDBJ whole genome shotgun (WGS) entry which is preliminary data.</text>
</comment>
<dbReference type="STRING" id="483913.AN935_01715"/>
<dbReference type="UniPathway" id="UPA00848">
    <property type="reaction ID" value="UER00151"/>
</dbReference>
<dbReference type="EMBL" id="JXBC01000004">
    <property type="protein sequence ID" value="KIU10950.1"/>
    <property type="molecule type" value="Genomic_DNA"/>
</dbReference>
<keyword evidence="1 2" id="KW-0378">Hydrolase</keyword>
<organism evidence="3 4">
    <name type="scientific">Bacillus subtilis</name>
    <dbReference type="NCBI Taxonomy" id="1423"/>
    <lineage>
        <taxon>Bacteria</taxon>
        <taxon>Bacillati</taxon>
        <taxon>Bacillota</taxon>
        <taxon>Bacilli</taxon>
        <taxon>Bacillales</taxon>
        <taxon>Bacillaceae</taxon>
        <taxon>Bacillus</taxon>
    </lineage>
</organism>
<accession>A0A0D1KPT0</accession>
<gene>
    <name evidence="2" type="primary">folE2</name>
    <name evidence="3" type="ORF">SC09_Contig25orf00844</name>
</gene>
<dbReference type="AlphaFoldDB" id="A0A0D1KPT0"/>
<comment type="function">
    <text evidence="2">Converts GTP to 7,8-dihydroneopterin triphosphate.</text>
</comment>
<comment type="catalytic activity">
    <reaction evidence="2">
        <text>GTP + H2O = 7,8-dihydroneopterin 3'-triphosphate + formate + H(+)</text>
        <dbReference type="Rhea" id="RHEA:17473"/>
        <dbReference type="ChEBI" id="CHEBI:15377"/>
        <dbReference type="ChEBI" id="CHEBI:15378"/>
        <dbReference type="ChEBI" id="CHEBI:15740"/>
        <dbReference type="ChEBI" id="CHEBI:37565"/>
        <dbReference type="ChEBI" id="CHEBI:58462"/>
        <dbReference type="EC" id="3.5.4.16"/>
    </reaction>
</comment>
<dbReference type="EC" id="3.5.4.16" evidence="2"/>
<dbReference type="Proteomes" id="UP000032247">
    <property type="component" value="Unassembled WGS sequence"/>
</dbReference>
<dbReference type="Pfam" id="PF02649">
    <property type="entry name" value="GCHY-1"/>
    <property type="match status" value="1"/>
</dbReference>
<dbReference type="PANTHER" id="PTHR36445:SF1">
    <property type="entry name" value="GTP CYCLOHYDROLASE MPTA"/>
    <property type="match status" value="1"/>
</dbReference>
<dbReference type="InterPro" id="IPR022838">
    <property type="entry name" value="GTP_cyclohydrolase_FolE2"/>
</dbReference>
<protein>
    <recommendedName>
        <fullName evidence="2">GTP cyclohydrolase FolE2</fullName>
        <ecNumber evidence="2">3.5.4.16</ecNumber>
    </recommendedName>
</protein>
<dbReference type="Gene3D" id="3.10.270.10">
    <property type="entry name" value="Urate Oxidase"/>
    <property type="match status" value="1"/>
</dbReference>
<evidence type="ECO:0000256" key="1">
    <source>
        <dbReference type="ARBA" id="ARBA00022801"/>
    </source>
</evidence>
<sequence>MNQHTLLPKKTERLQYFGSVSPIKGEKPVEKEKMKDLQNIRNDYFFDIQHVGVANVSHPVTITSAMMPAEQTTAANFTMTCNLPRNQKGINMSRLTELLQVYHQNGWILSFSSLQQFTKELAENMDTSSATVEVRFPWFFERKSPKLEKAGLMHADIFMSVTYRKDQPFKQRAGISAKVTTLCPCSKEISEYSAHNQRGTVSIWADIHPAASLPSDVKADLLHAAESNASARLLPVLKRPDEKAVTETAYENPRFVEDLVRLIAAELFELEWVSAFEIECRNEESIHLHDAYAKLCFSKEVDKI</sequence>
<name>A0A0D1KPT0_BACIU</name>
<dbReference type="InterPro" id="IPR003801">
    <property type="entry name" value="GTP_cyclohydrolase_FolE2/MptA"/>
</dbReference>
<comment type="pathway">
    <text evidence="2">Cofactor biosynthesis; 7,8-dihydroneopterin triphosphate biosynthesis; 7,8-dihydroneopterin triphosphate from GTP: step 1/1.</text>
</comment>
<dbReference type="PATRIC" id="fig|1423.173.peg.3066"/>
<dbReference type="HAMAP" id="MF_01527_B">
    <property type="entry name" value="GTP_cyclohydrol_B"/>
    <property type="match status" value="1"/>
</dbReference>
<dbReference type="GO" id="GO:0046654">
    <property type="term" value="P:tetrahydrofolate biosynthetic process"/>
    <property type="evidence" value="ECO:0007669"/>
    <property type="project" value="UniProtKB-UniRule"/>
</dbReference>
<dbReference type="GO" id="GO:0003934">
    <property type="term" value="F:GTP cyclohydrolase I activity"/>
    <property type="evidence" value="ECO:0007669"/>
    <property type="project" value="UniProtKB-UniRule"/>
</dbReference>
<reference evidence="3 4" key="1">
    <citation type="submission" date="2014-12" db="EMBL/GenBank/DDBJ databases">
        <title>Comparative genome analysis of Bacillus coagulans HM-08, Clostridium butyricum HM-68, Bacillus subtilis HM-66 and Bacillus licheniformis BL-09.</title>
        <authorList>
            <person name="Zhang H."/>
        </authorList>
    </citation>
    <scope>NUCLEOTIDE SEQUENCE [LARGE SCALE GENOMIC DNA]</scope>
    <source>
        <strain evidence="3 4">HM-66</strain>
    </source>
</reference>
<evidence type="ECO:0000313" key="4">
    <source>
        <dbReference type="Proteomes" id="UP000032247"/>
    </source>
</evidence>
<proteinExistence type="inferred from homology"/>
<evidence type="ECO:0000256" key="2">
    <source>
        <dbReference type="HAMAP-Rule" id="MF_01527"/>
    </source>
</evidence>
<dbReference type="PANTHER" id="PTHR36445">
    <property type="entry name" value="GTP CYCLOHYDROLASE MPTA"/>
    <property type="match status" value="1"/>
</dbReference>